<dbReference type="Proteomes" id="UP001341840">
    <property type="component" value="Unassembled WGS sequence"/>
</dbReference>
<gene>
    <name evidence="1" type="ORF">PIB30_075488</name>
</gene>
<name>A0ABU6VND8_9FABA</name>
<comment type="caution">
    <text evidence="1">The sequence shown here is derived from an EMBL/GenBank/DDBJ whole genome shotgun (WGS) entry which is preliminary data.</text>
</comment>
<sequence length="114" mass="12809">METMQQESIATSLKIWKPCSILIHVNNNLLAALKVSLPFCYQRRKRNTDCSSSQFSTTNSSSKRFASAYVMSNDTTQMQTSNQLVGSIIEVPLNTPSSILVPFYDFFFGKSNPK</sequence>
<evidence type="ECO:0000313" key="2">
    <source>
        <dbReference type="Proteomes" id="UP001341840"/>
    </source>
</evidence>
<protein>
    <submittedName>
        <fullName evidence="1">Uncharacterized protein</fullName>
    </submittedName>
</protein>
<keyword evidence="2" id="KW-1185">Reference proteome</keyword>
<feature type="non-terminal residue" evidence="1">
    <location>
        <position position="114"/>
    </location>
</feature>
<accession>A0ABU6VND8</accession>
<reference evidence="1 2" key="1">
    <citation type="journal article" date="2023" name="Plants (Basel)">
        <title>Bridging the Gap: Combining Genomics and Transcriptomics Approaches to Understand Stylosanthes scabra, an Orphan Legume from the Brazilian Caatinga.</title>
        <authorList>
            <person name="Ferreira-Neto J.R.C."/>
            <person name="da Silva M.D."/>
            <person name="Binneck E."/>
            <person name="de Melo N.F."/>
            <person name="da Silva R.H."/>
            <person name="de Melo A.L.T.M."/>
            <person name="Pandolfi V."/>
            <person name="Bustamante F.O."/>
            <person name="Brasileiro-Vidal A.C."/>
            <person name="Benko-Iseppon A.M."/>
        </authorList>
    </citation>
    <scope>NUCLEOTIDE SEQUENCE [LARGE SCALE GENOMIC DNA]</scope>
    <source>
        <tissue evidence="1">Leaves</tissue>
    </source>
</reference>
<evidence type="ECO:0000313" key="1">
    <source>
        <dbReference type="EMBL" id="MED6175125.1"/>
    </source>
</evidence>
<proteinExistence type="predicted"/>
<organism evidence="1 2">
    <name type="scientific">Stylosanthes scabra</name>
    <dbReference type="NCBI Taxonomy" id="79078"/>
    <lineage>
        <taxon>Eukaryota</taxon>
        <taxon>Viridiplantae</taxon>
        <taxon>Streptophyta</taxon>
        <taxon>Embryophyta</taxon>
        <taxon>Tracheophyta</taxon>
        <taxon>Spermatophyta</taxon>
        <taxon>Magnoliopsida</taxon>
        <taxon>eudicotyledons</taxon>
        <taxon>Gunneridae</taxon>
        <taxon>Pentapetalae</taxon>
        <taxon>rosids</taxon>
        <taxon>fabids</taxon>
        <taxon>Fabales</taxon>
        <taxon>Fabaceae</taxon>
        <taxon>Papilionoideae</taxon>
        <taxon>50 kb inversion clade</taxon>
        <taxon>dalbergioids sensu lato</taxon>
        <taxon>Dalbergieae</taxon>
        <taxon>Pterocarpus clade</taxon>
        <taxon>Stylosanthes</taxon>
    </lineage>
</organism>
<dbReference type="EMBL" id="JASCZI010151998">
    <property type="protein sequence ID" value="MED6175125.1"/>
    <property type="molecule type" value="Genomic_DNA"/>
</dbReference>